<evidence type="ECO:0000313" key="1">
    <source>
        <dbReference type="EMBL" id="TYP96990.1"/>
    </source>
</evidence>
<keyword evidence="2" id="KW-1185">Reference proteome</keyword>
<dbReference type="NCBIfam" id="TIGR04131">
    <property type="entry name" value="Bac_Flav_CTERM"/>
    <property type="match status" value="1"/>
</dbReference>
<dbReference type="EMBL" id="VNIA01000005">
    <property type="protein sequence ID" value="TYP96990.1"/>
    <property type="molecule type" value="Genomic_DNA"/>
</dbReference>
<name>A0A5S5DM28_9FLAO</name>
<evidence type="ECO:0000313" key="2">
    <source>
        <dbReference type="Proteomes" id="UP000323136"/>
    </source>
</evidence>
<dbReference type="Pfam" id="PF13585">
    <property type="entry name" value="CHU_C"/>
    <property type="match status" value="1"/>
</dbReference>
<accession>A0A5S5DM28</accession>
<proteinExistence type="predicted"/>
<dbReference type="Proteomes" id="UP000323136">
    <property type="component" value="Unassembled WGS sequence"/>
</dbReference>
<sequence length="391" mass="44622">MLKDSKYKISLFTLTFMSSIVICLGQTAFKNFGNIQMHNNAEIGFHTNFINDGVFDTNNLGYTGFYSDNEVRTVSGTNKAVFYNVEIDAINNLQLNTSLGVTNELEFVNGKVITPRNNTNISLDFINYNVYIGEDDNNHTDGYASITGEDEFVFPIGDDDRFRPMITPFQSQNTFFKGAYFFEDPNTPTIFSTNFTTSEKQLFIENISNYEFWDLDGNTETVVTLTWDTQSNIPAITQNTNLLRVVGWSETQNEWVDLGRTDIEGNLNEGRITSNTFIPDDYIVITIGSEFNNGDVSNDNFIISPNSDNLNDALVFEGLELFKENKLLIFNRWGEIVFEINNYKNDWEGVSTAKTTILSKNKLPVGTYFYILKFGDINLTKEKRGWIYINR</sequence>
<reference evidence="1 2" key="1">
    <citation type="submission" date="2019-07" db="EMBL/GenBank/DDBJ databases">
        <title>Genomic Encyclopedia of Type Strains, Phase IV (KMG-IV): sequencing the most valuable type-strain genomes for metagenomic binning, comparative biology and taxonomic classification.</title>
        <authorList>
            <person name="Goeker M."/>
        </authorList>
    </citation>
    <scope>NUCLEOTIDE SEQUENCE [LARGE SCALE GENOMIC DNA]</scope>
    <source>
        <strain evidence="1 2">DSM 18961</strain>
    </source>
</reference>
<dbReference type="InterPro" id="IPR026341">
    <property type="entry name" value="T9SS_type_B"/>
</dbReference>
<dbReference type="AlphaFoldDB" id="A0A5S5DM28"/>
<gene>
    <name evidence="1" type="ORF">C7447_1053</name>
</gene>
<organism evidence="1 2">
    <name type="scientific">Tenacibaculum adriaticum</name>
    <dbReference type="NCBI Taxonomy" id="413713"/>
    <lineage>
        <taxon>Bacteria</taxon>
        <taxon>Pseudomonadati</taxon>
        <taxon>Bacteroidota</taxon>
        <taxon>Flavobacteriia</taxon>
        <taxon>Flavobacteriales</taxon>
        <taxon>Flavobacteriaceae</taxon>
        <taxon>Tenacibaculum</taxon>
    </lineage>
</organism>
<dbReference type="OrthoDB" id="1489185at2"/>
<protein>
    <submittedName>
        <fullName evidence="1">Gliding motility-associated-like protein</fullName>
    </submittedName>
</protein>
<dbReference type="RefSeq" id="WP_148870927.1">
    <property type="nucleotide sequence ID" value="NZ_VNIA01000005.1"/>
</dbReference>
<comment type="caution">
    <text evidence="1">The sequence shown here is derived from an EMBL/GenBank/DDBJ whole genome shotgun (WGS) entry which is preliminary data.</text>
</comment>